<evidence type="ECO:0000256" key="1">
    <source>
        <dbReference type="ARBA" id="ARBA00006484"/>
    </source>
</evidence>
<evidence type="ECO:0000256" key="3">
    <source>
        <dbReference type="ARBA" id="ARBA00023002"/>
    </source>
</evidence>
<dbReference type="Pfam" id="PF00106">
    <property type="entry name" value="adh_short"/>
    <property type="match status" value="1"/>
</dbReference>
<gene>
    <name evidence="4" type="ORF">GCM10025868_25260</name>
</gene>
<dbReference type="InterPro" id="IPR002347">
    <property type="entry name" value="SDR_fam"/>
</dbReference>
<comment type="caution">
    <text evidence="4">The sequence shown here is derived from an EMBL/GenBank/DDBJ whole genome shotgun (WGS) entry which is preliminary data.</text>
</comment>
<dbReference type="PANTHER" id="PTHR43490:SF99">
    <property type="entry name" value="SHORT-CHAIN DEHYDROGENASE_REDUCTASE"/>
    <property type="match status" value="1"/>
</dbReference>
<proteinExistence type="inferred from homology"/>
<comment type="similarity">
    <text evidence="1">Belongs to the short-chain dehydrogenases/reductases (SDR) family.</text>
</comment>
<sequence length="244" mass="25445">MTTDTTTVLITGANKGLGAETARRLAALGWTVWMGARSVEAAQTTADTIRTQQPGADLRPVRLDVTDQESVDAALATVRAAGTGLDVLVNNAGIADTNVLDTAATRADDLLPTYAVNVLGPVRVTHAFLPLLQESGRARVVMVSSGLGTIEHVNDPSRDEYGVPGFVYQSSKSALDMIANQYDRALPTVRVRAVDPGYTATDLNGNSGHQTVTEGTDAIVAAASADDVPAGKFERADLARDAAA</sequence>
<dbReference type="PANTHER" id="PTHR43490">
    <property type="entry name" value="(+)-NEOMENTHOL DEHYDROGENASE"/>
    <property type="match status" value="1"/>
</dbReference>
<protein>
    <submittedName>
        <fullName evidence="4">Short-chain dehydrogenase</fullName>
    </submittedName>
</protein>
<dbReference type="InterPro" id="IPR036291">
    <property type="entry name" value="NAD(P)-bd_dom_sf"/>
</dbReference>
<dbReference type="PRINTS" id="PR00081">
    <property type="entry name" value="GDHRDH"/>
</dbReference>
<dbReference type="SUPFAM" id="SSF51735">
    <property type="entry name" value="NAD(P)-binding Rossmann-fold domains"/>
    <property type="match status" value="1"/>
</dbReference>
<keyword evidence="5" id="KW-1185">Reference proteome</keyword>
<organism evidence="4 5">
    <name type="scientific">Angustibacter aerolatus</name>
    <dbReference type="NCBI Taxonomy" id="1162965"/>
    <lineage>
        <taxon>Bacteria</taxon>
        <taxon>Bacillati</taxon>
        <taxon>Actinomycetota</taxon>
        <taxon>Actinomycetes</taxon>
        <taxon>Kineosporiales</taxon>
        <taxon>Kineosporiaceae</taxon>
    </lineage>
</organism>
<evidence type="ECO:0000256" key="2">
    <source>
        <dbReference type="ARBA" id="ARBA00022857"/>
    </source>
</evidence>
<dbReference type="Proteomes" id="UP001157017">
    <property type="component" value="Unassembled WGS sequence"/>
</dbReference>
<keyword evidence="2" id="KW-0521">NADP</keyword>
<name>A0ABQ6JKF5_9ACTN</name>
<keyword evidence="3" id="KW-0560">Oxidoreductase</keyword>
<accession>A0ABQ6JKF5</accession>
<dbReference type="Gene3D" id="3.40.50.720">
    <property type="entry name" value="NAD(P)-binding Rossmann-like Domain"/>
    <property type="match status" value="1"/>
</dbReference>
<evidence type="ECO:0000313" key="4">
    <source>
        <dbReference type="EMBL" id="GMA87276.1"/>
    </source>
</evidence>
<dbReference type="EMBL" id="BSUZ01000001">
    <property type="protein sequence ID" value="GMA87276.1"/>
    <property type="molecule type" value="Genomic_DNA"/>
</dbReference>
<evidence type="ECO:0000313" key="5">
    <source>
        <dbReference type="Proteomes" id="UP001157017"/>
    </source>
</evidence>
<reference evidence="5" key="1">
    <citation type="journal article" date="2019" name="Int. J. Syst. Evol. Microbiol.">
        <title>The Global Catalogue of Microorganisms (GCM) 10K type strain sequencing project: providing services to taxonomists for standard genome sequencing and annotation.</title>
        <authorList>
            <consortium name="The Broad Institute Genomics Platform"/>
            <consortium name="The Broad Institute Genome Sequencing Center for Infectious Disease"/>
            <person name="Wu L."/>
            <person name="Ma J."/>
        </authorList>
    </citation>
    <scope>NUCLEOTIDE SEQUENCE [LARGE SCALE GENOMIC DNA]</scope>
    <source>
        <strain evidence="5">NBRC 108730</strain>
    </source>
</reference>